<sequence>MRGQAGTAIDLPVADGPATGYSWVLDLPPGVTRAPDGPRTPAPPGQELGGGSGGALRVAAPAGRYHIVARLARPWQPDAPIATREIDLIVE</sequence>
<evidence type="ECO:0000256" key="3">
    <source>
        <dbReference type="SAM" id="MobiDB-lite"/>
    </source>
</evidence>
<evidence type="ECO:0000256" key="1">
    <source>
        <dbReference type="ARBA" id="ARBA00022690"/>
    </source>
</evidence>
<protein>
    <submittedName>
        <fullName evidence="4">Uncharacterized protein</fullName>
    </submittedName>
</protein>
<name>A0A552UAE2_9SPHN</name>
<dbReference type="RefSeq" id="WP_144335351.1">
    <property type="nucleotide sequence ID" value="NZ_VJWA01000002.1"/>
</dbReference>
<dbReference type="EMBL" id="VJWA01000002">
    <property type="protein sequence ID" value="TRW15182.1"/>
    <property type="molecule type" value="Genomic_DNA"/>
</dbReference>
<dbReference type="Proteomes" id="UP000317894">
    <property type="component" value="Unassembled WGS sequence"/>
</dbReference>
<dbReference type="AlphaFoldDB" id="A0A552UAE2"/>
<keyword evidence="5" id="KW-1185">Reference proteome</keyword>
<keyword evidence="1" id="KW-0646">Protease inhibitor</keyword>
<accession>A0A552UAE2</accession>
<evidence type="ECO:0000256" key="2">
    <source>
        <dbReference type="ARBA" id="ARBA00022704"/>
    </source>
</evidence>
<reference evidence="4 5" key="1">
    <citation type="submission" date="2019-07" db="EMBL/GenBank/DDBJ databases">
        <title>Novel species isolated from glacier.</title>
        <authorList>
            <person name="Liu Q."/>
            <person name="Xin Y.-H."/>
        </authorList>
    </citation>
    <scope>NUCLEOTIDE SEQUENCE [LARGE SCALE GENOMIC DNA]</scope>
    <source>
        <strain evidence="4 5">LB1R16</strain>
    </source>
</reference>
<comment type="caution">
    <text evidence="4">The sequence shown here is derived from an EMBL/GenBank/DDBJ whole genome shotgun (WGS) entry which is preliminary data.</text>
</comment>
<organism evidence="4 5">
    <name type="scientific">Glacieibacterium frigidum</name>
    <dbReference type="NCBI Taxonomy" id="2593303"/>
    <lineage>
        <taxon>Bacteria</taxon>
        <taxon>Pseudomonadati</taxon>
        <taxon>Pseudomonadota</taxon>
        <taxon>Alphaproteobacteria</taxon>
        <taxon>Sphingomonadales</taxon>
        <taxon>Sphingosinicellaceae</taxon>
        <taxon>Glacieibacterium</taxon>
    </lineage>
</organism>
<proteinExistence type="predicted"/>
<evidence type="ECO:0000313" key="4">
    <source>
        <dbReference type="EMBL" id="TRW15182.1"/>
    </source>
</evidence>
<feature type="region of interest" description="Disordered" evidence="3">
    <location>
        <begin position="30"/>
        <end position="55"/>
    </location>
</feature>
<dbReference type="GO" id="GO:0004869">
    <property type="term" value="F:cysteine-type endopeptidase inhibitor activity"/>
    <property type="evidence" value="ECO:0007669"/>
    <property type="project" value="UniProtKB-KW"/>
</dbReference>
<gene>
    <name evidence="4" type="ORF">FMM06_16220</name>
</gene>
<dbReference type="Gene3D" id="2.60.40.2020">
    <property type="match status" value="1"/>
</dbReference>
<evidence type="ECO:0000313" key="5">
    <source>
        <dbReference type="Proteomes" id="UP000317894"/>
    </source>
</evidence>
<dbReference type="SUPFAM" id="SSF141066">
    <property type="entry name" value="ICP-like"/>
    <property type="match status" value="1"/>
</dbReference>
<dbReference type="InterPro" id="IPR036331">
    <property type="entry name" value="Chagasin-like_sf"/>
</dbReference>
<dbReference type="OrthoDB" id="3556586at2"/>
<keyword evidence="2" id="KW-0789">Thiol protease inhibitor</keyword>